<keyword evidence="2" id="KW-0408">Iron</keyword>
<dbReference type="SUPFAM" id="SSF51197">
    <property type="entry name" value="Clavaminate synthase-like"/>
    <property type="match status" value="1"/>
</dbReference>
<evidence type="ECO:0000256" key="2">
    <source>
        <dbReference type="RuleBase" id="RU003682"/>
    </source>
</evidence>
<dbReference type="Pfam" id="PF03171">
    <property type="entry name" value="2OG-FeII_Oxy"/>
    <property type="match status" value="1"/>
</dbReference>
<dbReference type="Pfam" id="PF14226">
    <property type="entry name" value="DIOX_N"/>
    <property type="match status" value="1"/>
</dbReference>
<protein>
    <recommendedName>
        <fullName evidence="4">Fe2OG dioxygenase domain-containing protein</fullName>
    </recommendedName>
</protein>
<dbReference type="Proteomes" id="UP000001056">
    <property type="component" value="Unassembled WGS sequence"/>
</dbReference>
<dbReference type="InterPro" id="IPR044861">
    <property type="entry name" value="IPNS-like_FE2OG_OXY"/>
</dbReference>
<dbReference type="OMA" id="TYIRNSH"/>
<evidence type="ECO:0000313" key="6">
    <source>
        <dbReference type="Proteomes" id="UP000001056"/>
    </source>
</evidence>
<dbReference type="InterPro" id="IPR050231">
    <property type="entry name" value="Iron_ascorbate_oxido_reductase"/>
</dbReference>
<evidence type="ECO:0000259" key="4">
    <source>
        <dbReference type="PROSITE" id="PS51471"/>
    </source>
</evidence>
<dbReference type="RefSeq" id="XP_001229304.1">
    <property type="nucleotide sequence ID" value="XM_001229303.1"/>
</dbReference>
<evidence type="ECO:0000256" key="3">
    <source>
        <dbReference type="SAM" id="MobiDB-lite"/>
    </source>
</evidence>
<dbReference type="GO" id="GO:0046872">
    <property type="term" value="F:metal ion binding"/>
    <property type="evidence" value="ECO:0007669"/>
    <property type="project" value="UniProtKB-KW"/>
</dbReference>
<dbReference type="GO" id="GO:0016491">
    <property type="term" value="F:oxidoreductase activity"/>
    <property type="evidence" value="ECO:0007669"/>
    <property type="project" value="UniProtKB-KW"/>
</dbReference>
<dbReference type="InterPro" id="IPR005123">
    <property type="entry name" value="Oxoglu/Fe-dep_dioxygenase_dom"/>
</dbReference>
<dbReference type="InParanoid" id="Q2HAG6"/>
<dbReference type="PANTHER" id="PTHR47990">
    <property type="entry name" value="2-OXOGLUTARATE (2OG) AND FE(II)-DEPENDENT OXYGENASE SUPERFAMILY PROTEIN-RELATED"/>
    <property type="match status" value="1"/>
</dbReference>
<dbReference type="PROSITE" id="PS51471">
    <property type="entry name" value="FE2OG_OXY"/>
    <property type="match status" value="1"/>
</dbReference>
<keyword evidence="6" id="KW-1185">Reference proteome</keyword>
<feature type="domain" description="Fe2OG dioxygenase" evidence="4">
    <location>
        <begin position="191"/>
        <end position="323"/>
    </location>
</feature>
<dbReference type="STRING" id="306901.Q2HAG6"/>
<gene>
    <name evidence="5" type="ORF">CHGG_02788</name>
</gene>
<dbReference type="EMBL" id="CH408030">
    <property type="protein sequence ID" value="EAQ90853.1"/>
    <property type="molecule type" value="Genomic_DNA"/>
</dbReference>
<dbReference type="HOGENOM" id="CLU_010119_4_0_1"/>
<keyword evidence="2" id="KW-0479">Metal-binding</keyword>
<dbReference type="eggNOG" id="KOG0143">
    <property type="taxonomic scope" value="Eukaryota"/>
</dbReference>
<feature type="region of interest" description="Disordered" evidence="3">
    <location>
        <begin position="192"/>
        <end position="217"/>
    </location>
</feature>
<dbReference type="VEuPathDB" id="FungiDB:CHGG_02788"/>
<name>Q2HAG6_CHAGB</name>
<accession>Q2HAG6</accession>
<reference evidence="6" key="1">
    <citation type="journal article" date="2015" name="Genome Announc.">
        <title>Draft genome sequence of the cellulolytic fungus Chaetomium globosum.</title>
        <authorList>
            <person name="Cuomo C.A."/>
            <person name="Untereiner W.A."/>
            <person name="Ma L.-J."/>
            <person name="Grabherr M."/>
            <person name="Birren B.W."/>
        </authorList>
    </citation>
    <scope>NUCLEOTIDE SEQUENCE [LARGE SCALE GENOMIC DNA]</scope>
    <source>
        <strain evidence="6">ATCC 6205 / CBS 148.51 / DSM 1962 / NBRC 6347 / NRRL 1970</strain>
    </source>
</reference>
<keyword evidence="2" id="KW-0560">Oxidoreductase</keyword>
<dbReference type="InterPro" id="IPR027443">
    <property type="entry name" value="IPNS-like_sf"/>
</dbReference>
<evidence type="ECO:0000313" key="5">
    <source>
        <dbReference type="EMBL" id="EAQ90853.1"/>
    </source>
</evidence>
<dbReference type="OrthoDB" id="406156at2759"/>
<evidence type="ECO:0000256" key="1">
    <source>
        <dbReference type="ARBA" id="ARBA00008056"/>
    </source>
</evidence>
<dbReference type="AlphaFoldDB" id="Q2HAG6"/>
<dbReference type="GeneID" id="4389080"/>
<dbReference type="Gene3D" id="2.60.120.330">
    <property type="entry name" value="B-lactam Antibiotic, Isopenicillin N Synthase, Chain"/>
    <property type="match status" value="1"/>
</dbReference>
<organism evidence="5 6">
    <name type="scientific">Chaetomium globosum (strain ATCC 6205 / CBS 148.51 / DSM 1962 / NBRC 6347 / NRRL 1970)</name>
    <name type="common">Soil fungus</name>
    <dbReference type="NCBI Taxonomy" id="306901"/>
    <lineage>
        <taxon>Eukaryota</taxon>
        <taxon>Fungi</taxon>
        <taxon>Dikarya</taxon>
        <taxon>Ascomycota</taxon>
        <taxon>Pezizomycotina</taxon>
        <taxon>Sordariomycetes</taxon>
        <taxon>Sordariomycetidae</taxon>
        <taxon>Sordariales</taxon>
        <taxon>Chaetomiaceae</taxon>
        <taxon>Chaetomium</taxon>
    </lineage>
</organism>
<dbReference type="GO" id="GO:0044283">
    <property type="term" value="P:small molecule biosynthetic process"/>
    <property type="evidence" value="ECO:0007669"/>
    <property type="project" value="UniProtKB-ARBA"/>
</dbReference>
<proteinExistence type="inferred from homology"/>
<sequence length="377" mass="41071">MNSPFDDIPPFPEGLPLAPIAIISHAKLLDGDNDEAVRLLTAAKTHGFLYLNLQDTPQGKAFLAEADQLHAVAKEAFALPLHEKLPHALERGVSLFGYKAAGTVKTTDRDQRRDTTEFFCVSKDYVHNIARENIRGTPITYPPEITTHTPLFQSFTRRGHDCGLLVLRTLASQLGLPADSFDHLNRFDQPSGDHCRLTHKPPSPPNPDGSVSSSTLGLPSHTDFGSVTVLFNWLGGLQVESHIDTANTATTDGREGGGGGEREVVQREWQWVKPLPGHAIVNLGDAMVTFTNGALKSAKHRVVPSPGEQAGADRYSVVYFVRPHNDVPMRALAQFDDRTKAGALQVAGKFSADLARKGEVVLTAGEWMRQRGIQLGN</sequence>
<dbReference type="InterPro" id="IPR026992">
    <property type="entry name" value="DIOX_N"/>
</dbReference>
<comment type="similarity">
    <text evidence="1 2">Belongs to the iron/ascorbate-dependent oxidoreductase family.</text>
</comment>